<keyword evidence="3" id="KW-1185">Reference proteome</keyword>
<comment type="caution">
    <text evidence="2">The sequence shown here is derived from an EMBL/GenBank/DDBJ whole genome shotgun (WGS) entry which is preliminary data.</text>
</comment>
<feature type="chain" id="PRO_5038959025" evidence="1">
    <location>
        <begin position="21"/>
        <end position="243"/>
    </location>
</feature>
<accession>A0A163HVQ3</accession>
<organism evidence="2 3">
    <name type="scientific">Paenibacillus glucanolyticus</name>
    <dbReference type="NCBI Taxonomy" id="59843"/>
    <lineage>
        <taxon>Bacteria</taxon>
        <taxon>Bacillati</taxon>
        <taxon>Bacillota</taxon>
        <taxon>Bacilli</taxon>
        <taxon>Bacillales</taxon>
        <taxon>Paenibacillaceae</taxon>
        <taxon>Paenibacillus</taxon>
    </lineage>
</organism>
<reference evidence="2" key="1">
    <citation type="journal article" date="2016" name="Genome Announc.">
        <title>Draft genomes of two strains of Paenibacillus glucanolyticus with capability to degrade lignocellulose.</title>
        <authorList>
            <person name="Mathews S.L."/>
            <person name="Pawlak J."/>
            <person name="Grunden A.M."/>
        </authorList>
    </citation>
    <scope>NUCLEOTIDE SEQUENCE [LARGE SCALE GENOMIC DNA]</scope>
    <source>
        <strain evidence="2">SLM1</strain>
    </source>
</reference>
<sequence length="243" mass="26837">MKRMLALFLGVMLALGSVFVAQETVSADQNTKITPESYISYLSDKINAGEEDVQTTLQQFKALTTEEQNAFLEFLQSDDYSQILLNETESTEINWDETNLEVPVKLSLEEKTTSSPGNSTFAATSAMVTKSRGISVFGIETTTLTVELYYTHNGTKATSANDVVMGHKNNNPAFWVTPQSSEKYLDGTGYAIGRATWTVASTGTVGGLSSTYHIWVKDSNGKHGYWKYSWNHHNGGSNNWTKI</sequence>
<protein>
    <submittedName>
        <fullName evidence="2">Uncharacterized protein</fullName>
    </submittedName>
</protein>
<proteinExistence type="predicted"/>
<dbReference type="AlphaFoldDB" id="A0A163HVQ3"/>
<evidence type="ECO:0000313" key="3">
    <source>
        <dbReference type="Proteomes" id="UP000076796"/>
    </source>
</evidence>
<evidence type="ECO:0000256" key="1">
    <source>
        <dbReference type="SAM" id="SignalP"/>
    </source>
</evidence>
<dbReference type="GeneID" id="97552992"/>
<dbReference type="RefSeq" id="WP_063477883.1">
    <property type="nucleotide sequence ID" value="NZ_CP147845.1"/>
</dbReference>
<evidence type="ECO:0000313" key="2">
    <source>
        <dbReference type="EMBL" id="KZS45684.1"/>
    </source>
</evidence>
<gene>
    <name evidence="2" type="ORF">AWU65_07045</name>
</gene>
<name>A0A163HVQ3_9BACL</name>
<feature type="signal peptide" evidence="1">
    <location>
        <begin position="1"/>
        <end position="20"/>
    </location>
</feature>
<dbReference type="Proteomes" id="UP000076796">
    <property type="component" value="Unassembled WGS sequence"/>
</dbReference>
<dbReference type="EMBL" id="LWMH01000001">
    <property type="protein sequence ID" value="KZS45684.1"/>
    <property type="molecule type" value="Genomic_DNA"/>
</dbReference>
<keyword evidence="1" id="KW-0732">Signal</keyword>